<dbReference type="InterPro" id="IPR000182">
    <property type="entry name" value="GNAT_dom"/>
</dbReference>
<dbReference type="InterPro" id="IPR016181">
    <property type="entry name" value="Acyl_CoA_acyltransferase"/>
</dbReference>
<dbReference type="Gene3D" id="3.40.630.30">
    <property type="match status" value="1"/>
</dbReference>
<dbReference type="SUPFAM" id="SSF55729">
    <property type="entry name" value="Acyl-CoA N-acyltransferases (Nat)"/>
    <property type="match status" value="1"/>
</dbReference>
<reference evidence="2 3" key="1">
    <citation type="submission" date="2020-04" db="EMBL/GenBank/DDBJ databases">
        <title>Perkinsus olseni comparative genomics.</title>
        <authorList>
            <person name="Bogema D.R."/>
        </authorList>
    </citation>
    <scope>NUCLEOTIDE SEQUENCE [LARGE SCALE GENOMIC DNA]</scope>
    <source>
        <strain evidence="2 3">ATCC PRA-207</strain>
    </source>
</reference>
<evidence type="ECO:0000259" key="1">
    <source>
        <dbReference type="Pfam" id="PF13302"/>
    </source>
</evidence>
<name>A0A7J6RWG0_PEROL</name>
<sequence>MIWSAISCGLPSVDGNSRFEKFTRVCPETSVPFCFLDVSYWVADWAEGRGLVSTAVMVMTSFVTEELCAGDNITELLLYCRDDNLRSQAVARRLGFLPTTNANADNCFTLQLDDMWQYLKGLRRSSSMDVKRRIVKECYKLEESEHSYDEEARRREAVLHGREILSEFLTQKIIPDSMEIDRLLVLDGGRSAIASLRERLPEMERNQWQAMQTRRVPTLSHLSQYRGEVLVGSSQ</sequence>
<keyword evidence="3" id="KW-1185">Reference proteome</keyword>
<feature type="non-terminal residue" evidence="2">
    <location>
        <position position="1"/>
    </location>
</feature>
<evidence type="ECO:0000313" key="3">
    <source>
        <dbReference type="Proteomes" id="UP000553632"/>
    </source>
</evidence>
<gene>
    <name evidence="2" type="ORF">FOZ63_006462</name>
</gene>
<evidence type="ECO:0000313" key="2">
    <source>
        <dbReference type="EMBL" id="KAF4725007.1"/>
    </source>
</evidence>
<feature type="domain" description="N-acetyltransferase" evidence="1">
    <location>
        <begin position="36"/>
        <end position="96"/>
    </location>
</feature>
<organism evidence="2 3">
    <name type="scientific">Perkinsus olseni</name>
    <name type="common">Perkinsus atlanticus</name>
    <dbReference type="NCBI Taxonomy" id="32597"/>
    <lineage>
        <taxon>Eukaryota</taxon>
        <taxon>Sar</taxon>
        <taxon>Alveolata</taxon>
        <taxon>Perkinsozoa</taxon>
        <taxon>Perkinsea</taxon>
        <taxon>Perkinsida</taxon>
        <taxon>Perkinsidae</taxon>
        <taxon>Perkinsus</taxon>
    </lineage>
</organism>
<dbReference type="Proteomes" id="UP000553632">
    <property type="component" value="Unassembled WGS sequence"/>
</dbReference>
<dbReference type="EMBL" id="JABANO010022533">
    <property type="protein sequence ID" value="KAF4725007.1"/>
    <property type="molecule type" value="Genomic_DNA"/>
</dbReference>
<accession>A0A7J6RWG0</accession>
<dbReference type="Pfam" id="PF13302">
    <property type="entry name" value="Acetyltransf_3"/>
    <property type="match status" value="1"/>
</dbReference>
<comment type="caution">
    <text evidence="2">The sequence shown here is derived from an EMBL/GenBank/DDBJ whole genome shotgun (WGS) entry which is preliminary data.</text>
</comment>
<dbReference type="GO" id="GO:0016747">
    <property type="term" value="F:acyltransferase activity, transferring groups other than amino-acyl groups"/>
    <property type="evidence" value="ECO:0007669"/>
    <property type="project" value="InterPro"/>
</dbReference>
<proteinExistence type="predicted"/>
<dbReference type="AlphaFoldDB" id="A0A7J6RWG0"/>
<protein>
    <recommendedName>
        <fullName evidence="1">N-acetyltransferase domain-containing protein</fullName>
    </recommendedName>
</protein>